<dbReference type="EMBL" id="NHYE01001041">
    <property type="protein sequence ID" value="PPQ99868.1"/>
    <property type="molecule type" value="Genomic_DNA"/>
</dbReference>
<organism evidence="2 3">
    <name type="scientific">Gymnopilus dilepis</name>
    <dbReference type="NCBI Taxonomy" id="231916"/>
    <lineage>
        <taxon>Eukaryota</taxon>
        <taxon>Fungi</taxon>
        <taxon>Dikarya</taxon>
        <taxon>Basidiomycota</taxon>
        <taxon>Agaricomycotina</taxon>
        <taxon>Agaricomycetes</taxon>
        <taxon>Agaricomycetidae</taxon>
        <taxon>Agaricales</taxon>
        <taxon>Agaricineae</taxon>
        <taxon>Hymenogastraceae</taxon>
        <taxon>Gymnopilus</taxon>
    </lineage>
</organism>
<dbReference type="Pfam" id="PF12937">
    <property type="entry name" value="F-box-like"/>
    <property type="match status" value="1"/>
</dbReference>
<dbReference type="AlphaFoldDB" id="A0A409YA38"/>
<evidence type="ECO:0000259" key="1">
    <source>
        <dbReference type="Pfam" id="PF12937"/>
    </source>
</evidence>
<dbReference type="Proteomes" id="UP000284706">
    <property type="component" value="Unassembled WGS sequence"/>
</dbReference>
<dbReference type="InterPro" id="IPR001810">
    <property type="entry name" value="F-box_dom"/>
</dbReference>
<dbReference type="Gene3D" id="3.80.10.10">
    <property type="entry name" value="Ribonuclease Inhibitor"/>
    <property type="match status" value="1"/>
</dbReference>
<name>A0A409YA38_9AGAR</name>
<dbReference type="OrthoDB" id="3051094at2759"/>
<dbReference type="PANTHER" id="PTHR38926">
    <property type="entry name" value="F-BOX DOMAIN CONTAINING PROTEIN, EXPRESSED"/>
    <property type="match status" value="1"/>
</dbReference>
<dbReference type="SUPFAM" id="SSF52047">
    <property type="entry name" value="RNI-like"/>
    <property type="match status" value="1"/>
</dbReference>
<evidence type="ECO:0000313" key="2">
    <source>
        <dbReference type="EMBL" id="PPQ99868.1"/>
    </source>
</evidence>
<dbReference type="InParanoid" id="A0A409YA38"/>
<reference evidence="2 3" key="1">
    <citation type="journal article" date="2018" name="Evol. Lett.">
        <title>Horizontal gene cluster transfer increased hallucinogenic mushroom diversity.</title>
        <authorList>
            <person name="Reynolds H.T."/>
            <person name="Vijayakumar V."/>
            <person name="Gluck-Thaler E."/>
            <person name="Korotkin H.B."/>
            <person name="Matheny P.B."/>
            <person name="Slot J.C."/>
        </authorList>
    </citation>
    <scope>NUCLEOTIDE SEQUENCE [LARGE SCALE GENOMIC DNA]</scope>
    <source>
        <strain evidence="2 3">SRW20</strain>
    </source>
</reference>
<evidence type="ECO:0000313" key="3">
    <source>
        <dbReference type="Proteomes" id="UP000284706"/>
    </source>
</evidence>
<gene>
    <name evidence="2" type="ORF">CVT26_009318</name>
</gene>
<protein>
    <recommendedName>
        <fullName evidence="1">F-box domain-containing protein</fullName>
    </recommendedName>
</protein>
<feature type="domain" description="F-box" evidence="1">
    <location>
        <begin position="38"/>
        <end position="70"/>
    </location>
</feature>
<comment type="caution">
    <text evidence="2">The sequence shown here is derived from an EMBL/GenBank/DDBJ whole genome shotgun (WGS) entry which is preliminary data.</text>
</comment>
<proteinExistence type="predicted"/>
<dbReference type="InterPro" id="IPR032675">
    <property type="entry name" value="LRR_dom_sf"/>
</dbReference>
<keyword evidence="3" id="KW-1185">Reference proteome</keyword>
<dbReference type="PANTHER" id="PTHR38926:SF5">
    <property type="entry name" value="F-BOX AND LEUCINE-RICH REPEAT PROTEIN 6"/>
    <property type="match status" value="1"/>
</dbReference>
<dbReference type="SUPFAM" id="SSF81383">
    <property type="entry name" value="F-box domain"/>
    <property type="match status" value="1"/>
</dbReference>
<dbReference type="Gene3D" id="1.20.1280.50">
    <property type="match status" value="1"/>
</dbReference>
<accession>A0A409YA38</accession>
<dbReference type="InterPro" id="IPR036047">
    <property type="entry name" value="F-box-like_dom_sf"/>
</dbReference>
<sequence>MVENLSLSADWVIHRVPLDVWRHMFNQVVHQELPSSTLPDINSIVRLSHVCSSWRDLVTNAPELWTRVYITIDLHKRLVKPRIELLSLILRNARDMPLIMSFNAHGFWHVELDLILEIAKLFFRAAKHAKHLAWAVPDDFPLHELVAEIQEGPLLQSLSINLPYRVDHIITVASKLWDPAPYSLKSLTLCGTRLNLQIVDKFETLHLPFQQLTALDIGSELDIETFCRLISLTPSLATAALPAMIGGPSKTRHVKAMELLRLEELTLRGDKEEYRSYSTTPLLPYIVSPSLTSLRLVDGYSWSPGSFNSFLENSSPRIEHIVLDVARFNEDQKIDCLRLLPFLRTLDFRGKASNTWINTIGSEFCAAMQERDESTGAFVLCPKLEKLCIDHDSLYDPISTDFADMLEDRWRQSRAV</sequence>